<feature type="domain" description="Flagellar basal body rod protein N-terminal" evidence="7">
    <location>
        <begin position="19"/>
        <end position="36"/>
    </location>
</feature>
<comment type="subcellular location">
    <subcellularLocation>
        <location evidence="1 6">Bacterial flagellum basal body</location>
    </subcellularLocation>
</comment>
<evidence type="ECO:0000313" key="8">
    <source>
        <dbReference type="EMBL" id="AZP04270.1"/>
    </source>
</evidence>
<dbReference type="InterPro" id="IPR006300">
    <property type="entry name" value="FlgB"/>
</dbReference>
<evidence type="ECO:0000313" key="9">
    <source>
        <dbReference type="Proteomes" id="UP000273326"/>
    </source>
</evidence>
<dbReference type="Pfam" id="PF00460">
    <property type="entry name" value="Flg_bb_rod"/>
    <property type="match status" value="1"/>
</dbReference>
<evidence type="ECO:0000256" key="4">
    <source>
        <dbReference type="ARBA" id="ARBA00023143"/>
    </source>
</evidence>
<dbReference type="GO" id="GO:0071978">
    <property type="term" value="P:bacterial-type flagellum-dependent swarming motility"/>
    <property type="evidence" value="ECO:0007669"/>
    <property type="project" value="TreeGrafter"/>
</dbReference>
<evidence type="ECO:0000256" key="1">
    <source>
        <dbReference type="ARBA" id="ARBA00004117"/>
    </source>
</evidence>
<evidence type="ECO:0000256" key="3">
    <source>
        <dbReference type="ARBA" id="ARBA00014376"/>
    </source>
</evidence>
<keyword evidence="8" id="KW-0966">Cell projection</keyword>
<comment type="similarity">
    <text evidence="2 6">Belongs to the flagella basal body rod proteins family.</text>
</comment>
<dbReference type="PANTHER" id="PTHR30435:SF12">
    <property type="entry name" value="FLAGELLAR BASAL BODY ROD PROTEIN FLGB"/>
    <property type="match status" value="1"/>
</dbReference>
<comment type="function">
    <text evidence="5 6">Structural component of flagellum, the bacterial motility apparatus. Part of the rod structure of flagellar basal body.</text>
</comment>
<dbReference type="EMBL" id="CP034465">
    <property type="protein sequence ID" value="AZP04270.1"/>
    <property type="molecule type" value="Genomic_DNA"/>
</dbReference>
<name>A0A3Q9BLY3_9LACT</name>
<keyword evidence="4 6" id="KW-0975">Bacterial flagellum</keyword>
<dbReference type="PIRSF" id="PIRSF002889">
    <property type="entry name" value="Rod_FlgB"/>
    <property type="match status" value="1"/>
</dbReference>
<gene>
    <name evidence="8" type="primary">flgB</name>
    <name evidence="8" type="ORF">EJN90_06220</name>
</gene>
<dbReference type="InterPro" id="IPR001444">
    <property type="entry name" value="Flag_bb_rod_N"/>
</dbReference>
<dbReference type="PANTHER" id="PTHR30435">
    <property type="entry name" value="FLAGELLAR PROTEIN"/>
    <property type="match status" value="1"/>
</dbReference>
<keyword evidence="8" id="KW-0282">Flagellum</keyword>
<keyword evidence="9" id="KW-1185">Reference proteome</keyword>
<organism evidence="8 9">
    <name type="scientific">Jeotgalibaca ciconiae</name>
    <dbReference type="NCBI Taxonomy" id="2496265"/>
    <lineage>
        <taxon>Bacteria</taxon>
        <taxon>Bacillati</taxon>
        <taxon>Bacillota</taxon>
        <taxon>Bacilli</taxon>
        <taxon>Lactobacillales</taxon>
        <taxon>Carnobacteriaceae</taxon>
        <taxon>Jeotgalibaca</taxon>
    </lineage>
</organism>
<evidence type="ECO:0000256" key="6">
    <source>
        <dbReference type="PIRNR" id="PIRNR002889"/>
    </source>
</evidence>
<dbReference type="KEGG" id="jeh:EJN90_06220"/>
<dbReference type="AlphaFoldDB" id="A0A3Q9BLY3"/>
<dbReference type="OrthoDB" id="9792068at2"/>
<proteinExistence type="inferred from homology"/>
<reference evidence="9" key="1">
    <citation type="submission" date="2018-12" db="EMBL/GenBank/DDBJ databases">
        <title>Complete genome sequencing of Jeotgalibaca sp. H21T32.</title>
        <authorList>
            <person name="Bae J.-W."/>
            <person name="Lee S.-Y."/>
        </authorList>
    </citation>
    <scope>NUCLEOTIDE SEQUENCE [LARGE SCALE GENOMIC DNA]</scope>
    <source>
        <strain evidence="9">H21T32</strain>
    </source>
</reference>
<protein>
    <recommendedName>
        <fullName evidence="3 6">Flagellar basal body rod protein FlgB</fullName>
    </recommendedName>
</protein>
<accession>A0A3Q9BLY3</accession>
<dbReference type="Proteomes" id="UP000273326">
    <property type="component" value="Chromosome"/>
</dbReference>
<dbReference type="RefSeq" id="WP_126109518.1">
    <property type="nucleotide sequence ID" value="NZ_CP034465.1"/>
</dbReference>
<evidence type="ECO:0000256" key="5">
    <source>
        <dbReference type="ARBA" id="ARBA00024934"/>
    </source>
</evidence>
<sequence>MENMNLALLKKSLDVVGMRQELIASNISNVNTPNYKANKLEFERLLEQAKEGSSLKVTHASHLGGANELTEINPILSKNTGTAVKENGNNIDIDMEMVNQTQNNLQYQALTAQLNAQYARLNTVING</sequence>
<evidence type="ECO:0000256" key="2">
    <source>
        <dbReference type="ARBA" id="ARBA00009677"/>
    </source>
</evidence>
<dbReference type="GO" id="GO:0030694">
    <property type="term" value="C:bacterial-type flagellum basal body, rod"/>
    <property type="evidence" value="ECO:0007669"/>
    <property type="project" value="InterPro"/>
</dbReference>
<keyword evidence="8" id="KW-0969">Cilium</keyword>
<evidence type="ECO:0000259" key="7">
    <source>
        <dbReference type="Pfam" id="PF00460"/>
    </source>
</evidence>
<comment type="subunit">
    <text evidence="6">The basal body constitutes a major portion of the flagellar organelle and consists of a number of rings mounted on a central rod.</text>
</comment>
<dbReference type="NCBIfam" id="TIGR01396">
    <property type="entry name" value="FlgB"/>
    <property type="match status" value="1"/>
</dbReference>